<accession>A0A4D6KD84</accession>
<sequence length="253" mass="28399">MCLAAVIEDVNEQPHRERSFYEYPKLYDFFHSRVLDRTKQVSLLEHFEPDNANRVLELGCGTGPLLARIEDEYDEVLGVDSDESMLAVAREKVTTADLKRADFTDWCATDHGRTFDTAVLMGGLLHLTRDEDLQALAVNTYDSLREGGAFGTFFQPFTEDVANGNRTVEAVESERYTVKRHATTALTSPEGHYTTTYLFTLRDKNRASEAKIGTVFNGRFHDPDKLADVFRSAGFDDVEVTTGDAPTTLRAVK</sequence>
<dbReference type="PANTHER" id="PTHR43861">
    <property type="entry name" value="TRANS-ACONITATE 2-METHYLTRANSFERASE-RELATED"/>
    <property type="match status" value="1"/>
</dbReference>
<keyword evidence="1 4" id="KW-0489">Methyltransferase</keyword>
<gene>
    <name evidence="4" type="ORF">E5139_13040</name>
</gene>
<dbReference type="InterPro" id="IPR041698">
    <property type="entry name" value="Methyltransf_25"/>
</dbReference>
<reference evidence="4 5" key="1">
    <citation type="submission" date="2019-04" db="EMBL/GenBank/DDBJ databases">
        <title>Complete genome sequence of Arthrobacter sp. ZXY-2 associated with effective atrazine degradation and salt adaptation.</title>
        <authorList>
            <person name="Zhao X."/>
        </authorList>
    </citation>
    <scope>NUCLEOTIDE SEQUENCE [LARGE SCALE GENOMIC DNA]</scope>
    <source>
        <strain evidence="5">ZP60</strain>
    </source>
</reference>
<dbReference type="Pfam" id="PF13649">
    <property type="entry name" value="Methyltransf_25"/>
    <property type="match status" value="1"/>
</dbReference>
<evidence type="ECO:0000259" key="3">
    <source>
        <dbReference type="Pfam" id="PF13649"/>
    </source>
</evidence>
<dbReference type="Proteomes" id="UP000297053">
    <property type="component" value="Chromosome"/>
</dbReference>
<name>A0A4D6KD84_9EURY</name>
<proteinExistence type="predicted"/>
<dbReference type="Gene3D" id="3.40.50.150">
    <property type="entry name" value="Vaccinia Virus protein VP39"/>
    <property type="match status" value="1"/>
</dbReference>
<evidence type="ECO:0000256" key="2">
    <source>
        <dbReference type="ARBA" id="ARBA00022679"/>
    </source>
</evidence>
<dbReference type="KEGG" id="halz:E5139_13040"/>
<dbReference type="GO" id="GO:0008168">
    <property type="term" value="F:methyltransferase activity"/>
    <property type="evidence" value="ECO:0007669"/>
    <property type="project" value="UniProtKB-KW"/>
</dbReference>
<dbReference type="CDD" id="cd02440">
    <property type="entry name" value="AdoMet_MTases"/>
    <property type="match status" value="1"/>
</dbReference>
<dbReference type="OMA" id="CEGAYAT"/>
<reference evidence="4 5" key="2">
    <citation type="submission" date="2019-04" db="EMBL/GenBank/DDBJ databases">
        <authorList>
            <person name="Yang S."/>
            <person name="Wei W."/>
        </authorList>
    </citation>
    <scope>NUCLEOTIDE SEQUENCE [LARGE SCALE GENOMIC DNA]</scope>
    <source>
        <strain evidence="5">ZP60</strain>
    </source>
</reference>
<dbReference type="SUPFAM" id="SSF53335">
    <property type="entry name" value="S-adenosyl-L-methionine-dependent methyltransferases"/>
    <property type="match status" value="1"/>
</dbReference>
<organism evidence="4 5">
    <name type="scientific">Halomicrobium mukohataei</name>
    <dbReference type="NCBI Taxonomy" id="57705"/>
    <lineage>
        <taxon>Archaea</taxon>
        <taxon>Methanobacteriati</taxon>
        <taxon>Methanobacteriota</taxon>
        <taxon>Stenosarchaea group</taxon>
        <taxon>Halobacteria</taxon>
        <taxon>Halobacteriales</taxon>
        <taxon>Haloarculaceae</taxon>
        <taxon>Halomicrobium</taxon>
    </lineage>
</organism>
<dbReference type="PANTHER" id="PTHR43861:SF1">
    <property type="entry name" value="TRANS-ACONITATE 2-METHYLTRANSFERASE"/>
    <property type="match status" value="1"/>
</dbReference>
<keyword evidence="2 4" id="KW-0808">Transferase</keyword>
<dbReference type="RefSeq" id="WP_015762940.1">
    <property type="nucleotide sequence ID" value="NZ_CP039375.1"/>
</dbReference>
<feature type="domain" description="Methyltransferase" evidence="3">
    <location>
        <begin position="55"/>
        <end position="148"/>
    </location>
</feature>
<evidence type="ECO:0000313" key="5">
    <source>
        <dbReference type="Proteomes" id="UP000297053"/>
    </source>
</evidence>
<protein>
    <submittedName>
        <fullName evidence="4">Methyltransferase domain-containing protein</fullName>
    </submittedName>
</protein>
<dbReference type="EMBL" id="CP039375">
    <property type="protein sequence ID" value="QCD66528.1"/>
    <property type="molecule type" value="Genomic_DNA"/>
</dbReference>
<dbReference type="AlphaFoldDB" id="A0A4D6KD84"/>
<dbReference type="GeneID" id="31401258"/>
<evidence type="ECO:0000256" key="1">
    <source>
        <dbReference type="ARBA" id="ARBA00022603"/>
    </source>
</evidence>
<evidence type="ECO:0000313" key="4">
    <source>
        <dbReference type="EMBL" id="QCD66528.1"/>
    </source>
</evidence>
<dbReference type="GO" id="GO:0032259">
    <property type="term" value="P:methylation"/>
    <property type="evidence" value="ECO:0007669"/>
    <property type="project" value="UniProtKB-KW"/>
</dbReference>
<dbReference type="Gene3D" id="2.20.130.10">
    <property type="entry name" value="CAC2371-like domains"/>
    <property type="match status" value="1"/>
</dbReference>
<dbReference type="InterPro" id="IPR029063">
    <property type="entry name" value="SAM-dependent_MTases_sf"/>
</dbReference>